<dbReference type="GO" id="GO:0003723">
    <property type="term" value="F:RNA binding"/>
    <property type="evidence" value="ECO:0007669"/>
    <property type="project" value="InterPro"/>
</dbReference>
<dbReference type="STRING" id="15368.I1GSR6"/>
<evidence type="ECO:0000313" key="8">
    <source>
        <dbReference type="EMBL" id="PNT74829.1"/>
    </source>
</evidence>
<dbReference type="GO" id="GO:0043022">
    <property type="term" value="F:ribosome binding"/>
    <property type="evidence" value="ECO:0007669"/>
    <property type="project" value="UniProtKB-UniRule"/>
</dbReference>
<dbReference type="EMBL" id="CM000880">
    <property type="protein sequence ID" value="PNT74829.1"/>
    <property type="molecule type" value="Genomic_DNA"/>
</dbReference>
<feature type="domain" description="Translation initiation factor 5A C-terminal" evidence="7">
    <location>
        <begin position="86"/>
        <end position="155"/>
    </location>
</feature>
<dbReference type="GO" id="GO:0045901">
    <property type="term" value="P:positive regulation of translational elongation"/>
    <property type="evidence" value="ECO:0007669"/>
    <property type="project" value="UniProtKB-UniRule"/>
</dbReference>
<evidence type="ECO:0000259" key="7">
    <source>
        <dbReference type="SMART" id="SM01376"/>
    </source>
</evidence>
<dbReference type="Pfam" id="PF01287">
    <property type="entry name" value="eIF-5a"/>
    <property type="match status" value="1"/>
</dbReference>
<keyword evidence="10" id="KW-1185">Reference proteome</keyword>
<dbReference type="Gramene" id="PNT74829">
    <property type="protein sequence ID" value="PNT74829"/>
    <property type="gene ID" value="BRADI_1g22671v3"/>
</dbReference>
<name>I1GSR6_BRADI</name>
<evidence type="ECO:0000256" key="3">
    <source>
        <dbReference type="ARBA" id="ARBA00022917"/>
    </source>
</evidence>
<evidence type="ECO:0000256" key="6">
    <source>
        <dbReference type="SAM" id="MobiDB-lite"/>
    </source>
</evidence>
<dbReference type="RefSeq" id="XP_010236032.1">
    <property type="nucleotide sequence ID" value="XM_010237730.3"/>
</dbReference>
<dbReference type="SUPFAM" id="SSF50104">
    <property type="entry name" value="Translation proteins SH3-like domain"/>
    <property type="match status" value="1"/>
</dbReference>
<accession>I1GSR6</accession>
<evidence type="ECO:0000313" key="9">
    <source>
        <dbReference type="EnsemblPlants" id="PNT74829"/>
    </source>
</evidence>
<dbReference type="HOGENOM" id="CLU_102600_0_0_1"/>
<comment type="function">
    <text evidence="5">Translation factor that promotes translation elongation and termination, particularly upon ribosome stalling at specific amino acid sequence contexts. Binds between the exit (E) and peptidyl (P) site of the ribosome and promotes rescue of stalled ribosome: specifically required for efficient translation of polyproline-containing peptides as well as other motifs that stall the ribosome. Acts as ribosome quality control (RQC) cofactor by joining the RQC complex to facilitate peptidyl transfer during CAT tailing step.</text>
</comment>
<evidence type="ECO:0000256" key="5">
    <source>
        <dbReference type="RuleBase" id="RU362005"/>
    </source>
</evidence>
<dbReference type="FunFam" id="2.40.50.140:FF:000034">
    <property type="entry name" value="Eukaryotic translation initiation factor 5A"/>
    <property type="match status" value="1"/>
</dbReference>
<dbReference type="Proteomes" id="UP000008810">
    <property type="component" value="Chromosome 1"/>
</dbReference>
<comment type="PTM">
    <text evidence="5">eIF-5A seems to be the only eukaryotic protein to have a hypusine residue which is a post-translational modification of a lysine by the addition of a butylamino group.</text>
</comment>
<dbReference type="Pfam" id="PF21485">
    <property type="entry name" value="IF5A-like_N"/>
    <property type="match status" value="1"/>
</dbReference>
<keyword evidence="3 5" id="KW-0648">Protein biosynthesis</keyword>
<keyword evidence="4 5" id="KW-0385">Hypusine</keyword>
<reference evidence="8 9" key="1">
    <citation type="journal article" date="2010" name="Nature">
        <title>Genome sequencing and analysis of the model grass Brachypodium distachyon.</title>
        <authorList>
            <consortium name="International Brachypodium Initiative"/>
        </authorList>
    </citation>
    <scope>NUCLEOTIDE SEQUENCE [LARGE SCALE GENOMIC DNA]</scope>
    <source>
        <strain evidence="8">Bd21</strain>
        <strain evidence="9">cv. Bd21</strain>
    </source>
</reference>
<feature type="compositionally biased region" description="Basic and acidic residues" evidence="6">
    <location>
        <begin position="1"/>
        <end position="13"/>
    </location>
</feature>
<dbReference type="PIRSF" id="PIRSF003025">
    <property type="entry name" value="eIF5A"/>
    <property type="match status" value="1"/>
</dbReference>
<dbReference type="RefSeq" id="XP_010236034.1">
    <property type="nucleotide sequence ID" value="XM_010237732.3"/>
</dbReference>
<evidence type="ECO:0000256" key="1">
    <source>
        <dbReference type="ARBA" id="ARBA00006016"/>
    </source>
</evidence>
<dbReference type="InterPro" id="IPR019769">
    <property type="entry name" value="Trans_elong_IF5A_hypusine_site"/>
</dbReference>
<keyword evidence="2" id="KW-0396">Initiation factor</keyword>
<evidence type="ECO:0000313" key="10">
    <source>
        <dbReference type="Proteomes" id="UP000008810"/>
    </source>
</evidence>
<dbReference type="Gene3D" id="2.30.30.30">
    <property type="match status" value="1"/>
</dbReference>
<reference evidence="9" key="3">
    <citation type="submission" date="2018-08" db="UniProtKB">
        <authorList>
            <consortium name="EnsemblPlants"/>
        </authorList>
    </citation>
    <scope>IDENTIFICATION</scope>
    <source>
        <strain evidence="9">cv. Bd21</strain>
    </source>
</reference>
<dbReference type="EnsemblPlants" id="PNT74829">
    <property type="protein sequence ID" value="PNT74829"/>
    <property type="gene ID" value="BRADI_1g22671v3"/>
</dbReference>
<evidence type="ECO:0000256" key="4">
    <source>
        <dbReference type="ARBA" id="ARBA00023071"/>
    </source>
</evidence>
<dbReference type="FunFam" id="2.30.30.30:FF:000012">
    <property type="entry name" value="Eukaryotic translation initiation factor 5A"/>
    <property type="match status" value="1"/>
</dbReference>
<dbReference type="PROSITE" id="PS00302">
    <property type="entry name" value="IF5A_HYPUSINE"/>
    <property type="match status" value="1"/>
</dbReference>
<dbReference type="SMART" id="SM01376">
    <property type="entry name" value="eIF-5a"/>
    <property type="match status" value="1"/>
</dbReference>
<dbReference type="InterPro" id="IPR048670">
    <property type="entry name" value="IF5A-like_N"/>
</dbReference>
<evidence type="ECO:0000256" key="2">
    <source>
        <dbReference type="ARBA" id="ARBA00022540"/>
    </source>
</evidence>
<dbReference type="GeneID" id="100822202"/>
<dbReference type="InterPro" id="IPR014722">
    <property type="entry name" value="Rib_uL2_dom2"/>
</dbReference>
<dbReference type="CDD" id="cd04468">
    <property type="entry name" value="S1_eIF5A"/>
    <property type="match status" value="1"/>
</dbReference>
<protein>
    <recommendedName>
        <fullName evidence="5">Eukaryotic translation initiation factor 5A</fullName>
        <shortName evidence="5">eIF-5A</shortName>
    </recommendedName>
</protein>
<dbReference type="GO" id="GO:0003746">
    <property type="term" value="F:translation elongation factor activity"/>
    <property type="evidence" value="ECO:0000318"/>
    <property type="project" value="GO_Central"/>
</dbReference>
<comment type="similarity">
    <text evidence="1 5">Belongs to the eIF-5A family.</text>
</comment>
<feature type="region of interest" description="Disordered" evidence="6">
    <location>
        <begin position="1"/>
        <end position="22"/>
    </location>
</feature>
<dbReference type="KEGG" id="bdi:100822202"/>
<dbReference type="GO" id="GO:0006414">
    <property type="term" value="P:translational elongation"/>
    <property type="evidence" value="ECO:0000318"/>
    <property type="project" value="GO_Central"/>
</dbReference>
<dbReference type="OrthoDB" id="9975114at2759"/>
<proteinExistence type="inferred from homology"/>
<dbReference type="NCBIfam" id="TIGR00037">
    <property type="entry name" value="eIF_5A"/>
    <property type="match status" value="1"/>
</dbReference>
<dbReference type="InterPro" id="IPR012340">
    <property type="entry name" value="NA-bd_OB-fold"/>
</dbReference>
<reference evidence="8" key="2">
    <citation type="submission" date="2017-06" db="EMBL/GenBank/DDBJ databases">
        <title>WGS assembly of Brachypodium distachyon.</title>
        <authorList>
            <consortium name="The International Brachypodium Initiative"/>
            <person name="Lucas S."/>
            <person name="Harmon-Smith M."/>
            <person name="Lail K."/>
            <person name="Tice H."/>
            <person name="Grimwood J."/>
            <person name="Bruce D."/>
            <person name="Barry K."/>
            <person name="Shu S."/>
            <person name="Lindquist E."/>
            <person name="Wang M."/>
            <person name="Pitluck S."/>
            <person name="Vogel J.P."/>
            <person name="Garvin D.F."/>
            <person name="Mockler T.C."/>
            <person name="Schmutz J."/>
            <person name="Rokhsar D."/>
            <person name="Bevan M.W."/>
        </authorList>
    </citation>
    <scope>NUCLEOTIDE SEQUENCE</scope>
    <source>
        <strain evidence="8">Bd21</strain>
    </source>
</reference>
<dbReference type="InterPro" id="IPR001884">
    <property type="entry name" value="IF5A-like"/>
</dbReference>
<dbReference type="SUPFAM" id="SSF50249">
    <property type="entry name" value="Nucleic acid-binding proteins"/>
    <property type="match status" value="1"/>
</dbReference>
<dbReference type="InterPro" id="IPR020189">
    <property type="entry name" value="IF5A_C"/>
</dbReference>
<dbReference type="PANTHER" id="PTHR11673">
    <property type="entry name" value="TRANSLATION INITIATION FACTOR 5A FAMILY MEMBER"/>
    <property type="match status" value="1"/>
</dbReference>
<dbReference type="GO" id="GO:0003743">
    <property type="term" value="F:translation initiation factor activity"/>
    <property type="evidence" value="ECO:0007669"/>
    <property type="project" value="UniProtKB-KW"/>
</dbReference>
<dbReference type="InterPro" id="IPR008991">
    <property type="entry name" value="Translation_prot_SH3-like_sf"/>
</dbReference>
<dbReference type="GO" id="GO:0045905">
    <property type="term" value="P:positive regulation of translational termination"/>
    <property type="evidence" value="ECO:0007669"/>
    <property type="project" value="UniProtKB-UniRule"/>
</dbReference>
<dbReference type="AlphaFoldDB" id="I1GSR6"/>
<organism evidence="8">
    <name type="scientific">Brachypodium distachyon</name>
    <name type="common">Purple false brome</name>
    <name type="synonym">Trachynia distachya</name>
    <dbReference type="NCBI Taxonomy" id="15368"/>
    <lineage>
        <taxon>Eukaryota</taxon>
        <taxon>Viridiplantae</taxon>
        <taxon>Streptophyta</taxon>
        <taxon>Embryophyta</taxon>
        <taxon>Tracheophyta</taxon>
        <taxon>Spermatophyta</taxon>
        <taxon>Magnoliopsida</taxon>
        <taxon>Liliopsida</taxon>
        <taxon>Poales</taxon>
        <taxon>Poaceae</taxon>
        <taxon>BOP clade</taxon>
        <taxon>Pooideae</taxon>
        <taxon>Stipodae</taxon>
        <taxon>Brachypodieae</taxon>
        <taxon>Brachypodium</taxon>
    </lineage>
</organism>
<dbReference type="Gene3D" id="2.40.50.140">
    <property type="entry name" value="Nucleic acid-binding proteins"/>
    <property type="match status" value="1"/>
</dbReference>
<gene>
    <name evidence="9" type="primary">LOC100822202</name>
    <name evidence="8" type="ORF">BRADI_1g22671v3</name>
</gene>
<sequence length="160" mass="17594">MSDSEEHQFESKADAGASKTYPMQAGAIRKNGHIVIKNRPCKVVEVSTSKTGKHGHAKCHFVAIDIFNGKKLEDIVPSSHNCDVPHVDRTEYQLIDISEDGYVSLLTDNGNTKDDLKLPTDENILRQINEGFAEGKDLVLTVMSAMGEEQICALKDVGPR</sequence>
<dbReference type="eggNOG" id="KOG3271">
    <property type="taxonomic scope" value="Eukaryota"/>
</dbReference>
<dbReference type="OMA" id="KREDYQV"/>